<sequence length="271" mass="30748">MCTKLALTVLTNRSKRSTTYFHILQVLNISANYIVNLHSNALQGMPNLLVLDISNNEIVLKEEDVDFLAHTPKLKQLYLRRAFTSLVNRTVQFALMMRMFRNAKLNELNYIDLSYNYLTSVPYDIACPFPSLRYVDLRQNFLQTLNVNTSCMSHIETLDLSRNHIRQLDNTFRSGVGSKLPPGSIVLRNSFYCNCESADYIGWIRKASTIRDKSILTCQRASPAEFVGARLVDVPINKLDCTVSLLSNSASRNVILPLVVFLCATSMTRIP</sequence>
<dbReference type="WBParaSite" id="TCNE_0001619301-mRNA-1">
    <property type="protein sequence ID" value="TCNE_0001619301-mRNA-1"/>
    <property type="gene ID" value="TCNE_0001619301"/>
</dbReference>
<keyword evidence="3" id="KW-0677">Repeat</keyword>
<dbReference type="Gene3D" id="3.80.10.10">
    <property type="entry name" value="Ribonuclease Inhibitor"/>
    <property type="match status" value="1"/>
</dbReference>
<dbReference type="InterPro" id="IPR001611">
    <property type="entry name" value="Leu-rich_rpt"/>
</dbReference>
<dbReference type="PROSITE" id="PS51450">
    <property type="entry name" value="LRR"/>
    <property type="match status" value="1"/>
</dbReference>
<dbReference type="GO" id="GO:0016020">
    <property type="term" value="C:membrane"/>
    <property type="evidence" value="ECO:0007669"/>
    <property type="project" value="TreeGrafter"/>
</dbReference>
<keyword evidence="2" id="KW-0732">Signal</keyword>
<dbReference type="InterPro" id="IPR003591">
    <property type="entry name" value="Leu-rich_rpt_typical-subtyp"/>
</dbReference>
<dbReference type="SUPFAM" id="SSF52058">
    <property type="entry name" value="L domain-like"/>
    <property type="match status" value="1"/>
</dbReference>
<keyword evidence="5" id="KW-1185">Reference proteome</keyword>
<evidence type="ECO:0000256" key="3">
    <source>
        <dbReference type="ARBA" id="ARBA00022737"/>
    </source>
</evidence>
<organism evidence="5 6">
    <name type="scientific">Toxocara canis</name>
    <name type="common">Canine roundworm</name>
    <dbReference type="NCBI Taxonomy" id="6265"/>
    <lineage>
        <taxon>Eukaryota</taxon>
        <taxon>Metazoa</taxon>
        <taxon>Ecdysozoa</taxon>
        <taxon>Nematoda</taxon>
        <taxon>Chromadorea</taxon>
        <taxon>Rhabditida</taxon>
        <taxon>Spirurina</taxon>
        <taxon>Ascaridomorpha</taxon>
        <taxon>Ascaridoidea</taxon>
        <taxon>Toxocaridae</taxon>
        <taxon>Toxocara</taxon>
    </lineage>
</organism>
<dbReference type="Pfam" id="PF13855">
    <property type="entry name" value="LRR_8"/>
    <property type="match status" value="1"/>
</dbReference>
<reference evidence="6" key="1">
    <citation type="submission" date="2016-06" db="UniProtKB">
        <authorList>
            <consortium name="WormBaseParasite"/>
        </authorList>
    </citation>
    <scope>IDENTIFICATION</scope>
</reference>
<dbReference type="EMBL" id="UYWY01023395">
    <property type="protein sequence ID" value="VDM47513.1"/>
    <property type="molecule type" value="Genomic_DNA"/>
</dbReference>
<dbReference type="Proteomes" id="UP000050794">
    <property type="component" value="Unassembled WGS sequence"/>
</dbReference>
<dbReference type="PANTHER" id="PTHR24364">
    <property type="entry name" value="LP06937P"/>
    <property type="match status" value="1"/>
</dbReference>
<keyword evidence="1" id="KW-0433">Leucine-rich repeat</keyword>
<evidence type="ECO:0000256" key="1">
    <source>
        <dbReference type="ARBA" id="ARBA00022614"/>
    </source>
</evidence>
<evidence type="ECO:0000313" key="5">
    <source>
        <dbReference type="Proteomes" id="UP000050794"/>
    </source>
</evidence>
<dbReference type="PANTHER" id="PTHR24364:SF18">
    <property type="entry name" value="LP06937P"/>
    <property type="match status" value="1"/>
</dbReference>
<dbReference type="InterPro" id="IPR032675">
    <property type="entry name" value="LRR_dom_sf"/>
</dbReference>
<evidence type="ECO:0000256" key="2">
    <source>
        <dbReference type="ARBA" id="ARBA00022729"/>
    </source>
</evidence>
<name>A0A183V622_TOXCA</name>
<dbReference type="SMART" id="SM00369">
    <property type="entry name" value="LRR_TYP"/>
    <property type="match status" value="4"/>
</dbReference>
<evidence type="ECO:0000313" key="6">
    <source>
        <dbReference type="WBParaSite" id="TCNE_0001619301-mRNA-1"/>
    </source>
</evidence>
<gene>
    <name evidence="4" type="ORF">TCNE_LOCUS16192</name>
</gene>
<reference evidence="4 5" key="2">
    <citation type="submission" date="2018-11" db="EMBL/GenBank/DDBJ databases">
        <authorList>
            <consortium name="Pathogen Informatics"/>
        </authorList>
    </citation>
    <scope>NUCLEOTIDE SEQUENCE [LARGE SCALE GENOMIC DNA]</scope>
</reference>
<dbReference type="AlphaFoldDB" id="A0A183V622"/>
<accession>A0A183V622</accession>
<proteinExistence type="predicted"/>
<evidence type="ECO:0000313" key="4">
    <source>
        <dbReference type="EMBL" id="VDM47513.1"/>
    </source>
</evidence>
<dbReference type="InterPro" id="IPR052286">
    <property type="entry name" value="Wnt_signaling_inhibitor"/>
</dbReference>
<protein>
    <submittedName>
        <fullName evidence="6">LRRCT domain-containing protein</fullName>
    </submittedName>
</protein>